<evidence type="ECO:0000256" key="1">
    <source>
        <dbReference type="ARBA" id="ARBA00022737"/>
    </source>
</evidence>
<protein>
    <submittedName>
        <fullName evidence="6">Uncharacterized protein</fullName>
    </submittedName>
</protein>
<evidence type="ECO:0000313" key="6">
    <source>
        <dbReference type="EMBL" id="CAH1976530.1"/>
    </source>
</evidence>
<reference evidence="6" key="1">
    <citation type="submission" date="2022-03" db="EMBL/GenBank/DDBJ databases">
        <authorList>
            <person name="Sayadi A."/>
        </authorList>
    </citation>
    <scope>NUCLEOTIDE SEQUENCE</scope>
</reference>
<dbReference type="FunFam" id="2.60.40.10:FF:000612">
    <property type="entry name" value="palladin isoform X1"/>
    <property type="match status" value="1"/>
</dbReference>
<feature type="compositionally biased region" description="Basic and acidic residues" evidence="3">
    <location>
        <begin position="910"/>
        <end position="926"/>
    </location>
</feature>
<dbReference type="Pfam" id="PF07679">
    <property type="entry name" value="I-set"/>
    <property type="match status" value="2"/>
</dbReference>
<feature type="region of interest" description="Disordered" evidence="3">
    <location>
        <begin position="431"/>
        <end position="648"/>
    </location>
</feature>
<feature type="compositionally biased region" description="Basic and acidic residues" evidence="3">
    <location>
        <begin position="1190"/>
        <end position="1202"/>
    </location>
</feature>
<feature type="compositionally biased region" description="Acidic residues" evidence="3">
    <location>
        <begin position="867"/>
        <end position="876"/>
    </location>
</feature>
<dbReference type="InterPro" id="IPR036116">
    <property type="entry name" value="FN3_sf"/>
</dbReference>
<keyword evidence="7" id="KW-1185">Reference proteome</keyword>
<feature type="compositionally biased region" description="Basic and acidic residues" evidence="3">
    <location>
        <begin position="613"/>
        <end position="627"/>
    </location>
</feature>
<evidence type="ECO:0000256" key="2">
    <source>
        <dbReference type="ARBA" id="ARBA00023319"/>
    </source>
</evidence>
<dbReference type="PANTHER" id="PTHR13817:SF167">
    <property type="entry name" value="MYOMESIN AND MYOSIN BINDING PROTEIN"/>
    <property type="match status" value="1"/>
</dbReference>
<dbReference type="Gene3D" id="2.60.40.10">
    <property type="entry name" value="Immunoglobulins"/>
    <property type="match status" value="4"/>
</dbReference>
<feature type="compositionally biased region" description="Low complexity" evidence="3">
    <location>
        <begin position="973"/>
        <end position="982"/>
    </location>
</feature>
<evidence type="ECO:0000259" key="4">
    <source>
        <dbReference type="PROSITE" id="PS50835"/>
    </source>
</evidence>
<organism evidence="6 7">
    <name type="scientific">Acanthoscelides obtectus</name>
    <name type="common">Bean weevil</name>
    <name type="synonym">Bruchus obtectus</name>
    <dbReference type="NCBI Taxonomy" id="200917"/>
    <lineage>
        <taxon>Eukaryota</taxon>
        <taxon>Metazoa</taxon>
        <taxon>Ecdysozoa</taxon>
        <taxon>Arthropoda</taxon>
        <taxon>Hexapoda</taxon>
        <taxon>Insecta</taxon>
        <taxon>Pterygota</taxon>
        <taxon>Neoptera</taxon>
        <taxon>Endopterygota</taxon>
        <taxon>Coleoptera</taxon>
        <taxon>Polyphaga</taxon>
        <taxon>Cucujiformia</taxon>
        <taxon>Chrysomeloidea</taxon>
        <taxon>Chrysomelidae</taxon>
        <taxon>Bruchinae</taxon>
        <taxon>Bruchini</taxon>
        <taxon>Acanthoscelides</taxon>
    </lineage>
</organism>
<accession>A0A9P0KL50</accession>
<feature type="domain" description="Fibronectin type-III" evidence="5">
    <location>
        <begin position="41"/>
        <end position="140"/>
    </location>
</feature>
<dbReference type="FunFam" id="2.60.40.10:FF:000031">
    <property type="entry name" value="Myosin-binding protein C, slow type"/>
    <property type="match status" value="1"/>
</dbReference>
<feature type="domain" description="Ig-like" evidence="4">
    <location>
        <begin position="238"/>
        <end position="332"/>
    </location>
</feature>
<dbReference type="PROSITE" id="PS50853">
    <property type="entry name" value="FN3"/>
    <property type="match status" value="2"/>
</dbReference>
<dbReference type="PROSITE" id="PS50835">
    <property type="entry name" value="IG_LIKE"/>
    <property type="match status" value="2"/>
</dbReference>
<evidence type="ECO:0000256" key="3">
    <source>
        <dbReference type="SAM" id="MobiDB-lite"/>
    </source>
</evidence>
<feature type="compositionally biased region" description="Polar residues" evidence="3">
    <location>
        <begin position="1248"/>
        <end position="1269"/>
    </location>
</feature>
<dbReference type="GO" id="GO:0031430">
    <property type="term" value="C:M band"/>
    <property type="evidence" value="ECO:0007669"/>
    <property type="project" value="TreeGrafter"/>
</dbReference>
<dbReference type="SUPFAM" id="SSF49265">
    <property type="entry name" value="Fibronectin type III"/>
    <property type="match status" value="1"/>
</dbReference>
<evidence type="ECO:0000259" key="5">
    <source>
        <dbReference type="PROSITE" id="PS50853"/>
    </source>
</evidence>
<dbReference type="InterPro" id="IPR003961">
    <property type="entry name" value="FN3_dom"/>
</dbReference>
<dbReference type="EMBL" id="CAKOFQ010006848">
    <property type="protein sequence ID" value="CAH1976530.1"/>
    <property type="molecule type" value="Genomic_DNA"/>
</dbReference>
<proteinExistence type="predicted"/>
<feature type="compositionally biased region" description="Acidic residues" evidence="3">
    <location>
        <begin position="1173"/>
        <end position="1182"/>
    </location>
</feature>
<dbReference type="InterPro" id="IPR050964">
    <property type="entry name" value="Striated_Muscle_Regulatory"/>
</dbReference>
<dbReference type="InterPro" id="IPR007110">
    <property type="entry name" value="Ig-like_dom"/>
</dbReference>
<feature type="domain" description="Ig-like" evidence="4">
    <location>
        <begin position="146"/>
        <end position="234"/>
    </location>
</feature>
<feature type="compositionally biased region" description="Polar residues" evidence="3">
    <location>
        <begin position="1297"/>
        <end position="1309"/>
    </location>
</feature>
<feature type="compositionally biased region" description="Basic and acidic residues" evidence="3">
    <location>
        <begin position="569"/>
        <end position="588"/>
    </location>
</feature>
<dbReference type="InterPro" id="IPR003598">
    <property type="entry name" value="Ig_sub2"/>
</dbReference>
<dbReference type="Pfam" id="PF00041">
    <property type="entry name" value="fn3"/>
    <property type="match status" value="2"/>
</dbReference>
<dbReference type="PANTHER" id="PTHR13817">
    <property type="entry name" value="TITIN"/>
    <property type="match status" value="1"/>
</dbReference>
<feature type="region of interest" description="Disordered" evidence="3">
    <location>
        <begin position="1297"/>
        <end position="1365"/>
    </location>
</feature>
<dbReference type="SUPFAM" id="SSF48726">
    <property type="entry name" value="Immunoglobulin"/>
    <property type="match status" value="2"/>
</dbReference>
<feature type="domain" description="Fibronectin type-III" evidence="5">
    <location>
        <begin position="337"/>
        <end position="430"/>
    </location>
</feature>
<dbReference type="Proteomes" id="UP001152888">
    <property type="component" value="Unassembled WGS sequence"/>
</dbReference>
<feature type="region of interest" description="Disordered" evidence="3">
    <location>
        <begin position="1244"/>
        <end position="1283"/>
    </location>
</feature>
<evidence type="ECO:0000313" key="7">
    <source>
        <dbReference type="Proteomes" id="UP001152888"/>
    </source>
</evidence>
<feature type="compositionally biased region" description="Polar residues" evidence="3">
    <location>
        <begin position="795"/>
        <end position="805"/>
    </location>
</feature>
<dbReference type="FunFam" id="2.60.40.10:FF:000056">
    <property type="entry name" value="twitchin isoform X4"/>
    <property type="match status" value="1"/>
</dbReference>
<dbReference type="InterPro" id="IPR036179">
    <property type="entry name" value="Ig-like_dom_sf"/>
</dbReference>
<feature type="compositionally biased region" description="Polar residues" evidence="3">
    <location>
        <begin position="1023"/>
        <end position="1038"/>
    </location>
</feature>
<dbReference type="InterPro" id="IPR003599">
    <property type="entry name" value="Ig_sub"/>
</dbReference>
<dbReference type="FunFam" id="2.60.40.10:FF:001806">
    <property type="entry name" value="Blast:Twitchin"/>
    <property type="match status" value="1"/>
</dbReference>
<feature type="compositionally biased region" description="Pro residues" evidence="3">
    <location>
        <begin position="949"/>
        <end position="958"/>
    </location>
</feature>
<dbReference type="SMART" id="SM00060">
    <property type="entry name" value="FN3"/>
    <property type="match status" value="2"/>
</dbReference>
<feature type="compositionally biased region" description="Basic and acidic residues" evidence="3">
    <location>
        <begin position="877"/>
        <end position="887"/>
    </location>
</feature>
<keyword evidence="2" id="KW-0393">Immunoglobulin domain</keyword>
<dbReference type="SMART" id="SM00409">
    <property type="entry name" value="IG"/>
    <property type="match status" value="2"/>
</dbReference>
<feature type="compositionally biased region" description="Low complexity" evidence="3">
    <location>
        <begin position="990"/>
        <end position="999"/>
    </location>
</feature>
<name>A0A9P0KL50_ACAOB</name>
<feature type="region of interest" description="Disordered" evidence="3">
    <location>
        <begin position="789"/>
        <end position="1041"/>
    </location>
</feature>
<feature type="region of interest" description="Disordered" evidence="3">
    <location>
        <begin position="1161"/>
        <end position="1231"/>
    </location>
</feature>
<gene>
    <name evidence="6" type="ORF">ACAOBT_LOCUS12164</name>
</gene>
<dbReference type="InterPro" id="IPR013098">
    <property type="entry name" value="Ig_I-set"/>
</dbReference>
<dbReference type="GO" id="GO:0045214">
    <property type="term" value="P:sarcomere organization"/>
    <property type="evidence" value="ECO:0007669"/>
    <property type="project" value="TreeGrafter"/>
</dbReference>
<keyword evidence="1" id="KW-0677">Repeat</keyword>
<sequence length="1490" mass="167004">MGNAHVKPHPRIRNKKQVHWRAAGGLCFGSKKHLDIARPQAPGKPYLASDTENTADLVTIRWSKPVNDGGSPIQGYLVEHRRQGSPHWVRASTLLVQLPELTVSGLEPGWRYQFRVRAENAVGISDPSELSEPITVTLQRSAITAPRFTQELQDATGLENEKIEFTVNFLGQPAPKVCWFKDTFEIFSSRRIRIITDSDRSTLTIHQSSLSDEGEIKCTATNRAGHVSTKAKLTVEAPPSIRLPRQYEDGLLFEIGEQIRLKVSVAGRPTPLVFWSHNGESLKNSDRCEIESFETASILKISEARREDRGEYQIKAVNKISQDVQSFLVTVTDKPAPPGRARVVMALGRSVTLSWIPPEDDGGCKIGNYIVEYYRVGWDVWLKAATSRQLTTMLGDLIEGSEYKFRVKAESPYGVSEPSEETETVFIPDTKRGILQPPSRGRSQPREVIESSLNTTPVAIRRKKPRSQSSSRAEEEHKVVHFGNSAPPARPERSKIKSPPKTPEMSPIASRKPVDRTINKQFFEQPGKSMAREMAYGSPEIKVRKEPYLSNSSSSDKSRTPSPAVNQSTDHKKYTVKIEKGLEAHTKQPEPFARNKSPTPEPVANSPITPNVEADKKPSSPQTDKKSLTPSPKSNRKLPRENSENFTGSSEFMLVLYPGLNEIGQSDFDFNDNLVPPPMSLSAPELGIEEPPKFNILRSSSSSSELLHERAMIRLYEAAEAEEKELERRRCEGEGRTMSVPKILINSKDDQNIVGLERRNSIQRRMSAGGISHQQAIWAQRRASLKSPAEMRNELIQQRSLSKISATADEKRSLMMDRQRSESEEKEEQALEDIRRRMQSQSSFERRKIEVVDEENWAEDYTSSTESDSEISESEDERLLRATRDISTRQSYDSEEEEPYHPGGLALRSLSDDKPFEILTKRKEPPSPDFVPKPILKKSDKGIVTPLPTTSPPAPPPKRVGSPIPTRSPPMSPTRRAGSPIPARSPPTSPIRRIMSPIPSMSPPNSPKNSISPPLSPLREVSPTPNNNFNRSRSQSLAATPEDFEAIKKLSTGNIPKRQRSASLHHALQEEYMSMLSEYPNKPTTSDLPDISKPAHLMHTVSAVAQISGITAASVVIPGQLLDKKKDEEEAKVVIDHYGDIVKSYGAKKRSNPPIYMDRDSLKKAAESSQNESFEEEVETAEENLGTNKFTDHYTSQRRDSLTKPTTTLSHAKGSSPDYQKSPPREEPPEIETNKFIDHYVSQRRDSLTTPKAASNHVKTPSPTRQKTPSPKRIYSASPMRHRPQLAMSPVRVENWSPPNHQVETNIHRGTSPVRHRRTGPSPMRTERGRKSGPSPMRNTESNKKSSPSPIKIPGKRKASPSPMRQCITGAQTGTRTYSGHRPLLKEIMTQTSEGLNSFDSDGYSRTSSPAYQDELMERAKVTVRSTVDYITDLAMFAVACWLYIFKHELLAVPVLLVLAYRQLQAEISKRIPNWLLRLAKRFQRKKQTS</sequence>
<dbReference type="CDD" id="cd00063">
    <property type="entry name" value="FN3"/>
    <property type="match status" value="2"/>
</dbReference>
<dbReference type="SMART" id="SM00408">
    <property type="entry name" value="IGc2"/>
    <property type="match status" value="2"/>
</dbReference>
<dbReference type="OrthoDB" id="6107607at2759"/>
<comment type="caution">
    <text evidence="6">The sequence shown here is derived from an EMBL/GenBank/DDBJ whole genome shotgun (WGS) entry which is preliminary data.</text>
</comment>
<feature type="compositionally biased region" description="Basic and acidic residues" evidence="3">
    <location>
        <begin position="808"/>
        <end position="836"/>
    </location>
</feature>
<dbReference type="InterPro" id="IPR013783">
    <property type="entry name" value="Ig-like_fold"/>
</dbReference>
<dbReference type="PRINTS" id="PR00014">
    <property type="entry name" value="FNTYPEIII"/>
</dbReference>